<evidence type="ECO:0000313" key="1">
    <source>
        <dbReference type="EMBL" id="KAG6728224.1"/>
    </source>
</evidence>
<protein>
    <submittedName>
        <fullName evidence="1">Uncharacterized protein</fullName>
    </submittedName>
</protein>
<dbReference type="Proteomes" id="UP000811246">
    <property type="component" value="Chromosome 2"/>
</dbReference>
<comment type="caution">
    <text evidence="1">The sequence shown here is derived from an EMBL/GenBank/DDBJ whole genome shotgun (WGS) entry which is preliminary data.</text>
</comment>
<organism evidence="1 2">
    <name type="scientific">Carya illinoinensis</name>
    <name type="common">Pecan</name>
    <dbReference type="NCBI Taxonomy" id="32201"/>
    <lineage>
        <taxon>Eukaryota</taxon>
        <taxon>Viridiplantae</taxon>
        <taxon>Streptophyta</taxon>
        <taxon>Embryophyta</taxon>
        <taxon>Tracheophyta</taxon>
        <taxon>Spermatophyta</taxon>
        <taxon>Magnoliopsida</taxon>
        <taxon>eudicotyledons</taxon>
        <taxon>Gunneridae</taxon>
        <taxon>Pentapetalae</taxon>
        <taxon>rosids</taxon>
        <taxon>fabids</taxon>
        <taxon>Fagales</taxon>
        <taxon>Juglandaceae</taxon>
        <taxon>Carya</taxon>
    </lineage>
</organism>
<dbReference type="AlphaFoldDB" id="A0A922FSG9"/>
<sequence length="139" mass="14878">MKNNMDFNFACQTIFRNPNEVKPYVVPAPERCNLPAAAIHASSDSVVIVNINAPAAHIAQHEWQPNTPDGQGTPFLFQHGRASASSTGGTLMRMFKGPAGSGADEWQFPQALAFATSGIRSSAIVAITCDKEIITGKHL</sequence>
<accession>A0A922FSG9</accession>
<evidence type="ECO:0000313" key="2">
    <source>
        <dbReference type="Proteomes" id="UP000811246"/>
    </source>
</evidence>
<dbReference type="EMBL" id="CM031826">
    <property type="protein sequence ID" value="KAG6728224.1"/>
    <property type="molecule type" value="Genomic_DNA"/>
</dbReference>
<reference evidence="1" key="1">
    <citation type="submission" date="2021-01" db="EMBL/GenBank/DDBJ databases">
        <authorList>
            <person name="Lovell J.T."/>
            <person name="Bentley N."/>
            <person name="Bhattarai G."/>
            <person name="Jenkins J.W."/>
            <person name="Sreedasyam A."/>
            <person name="Alarcon Y."/>
            <person name="Bock C."/>
            <person name="Boston L."/>
            <person name="Carlson J."/>
            <person name="Cervantes K."/>
            <person name="Clermont K."/>
            <person name="Krom N."/>
            <person name="Kubenka K."/>
            <person name="Mamidi S."/>
            <person name="Mattison C."/>
            <person name="Monteros M."/>
            <person name="Pisani C."/>
            <person name="Plott C."/>
            <person name="Rajasekar S."/>
            <person name="Rhein H.S."/>
            <person name="Rohla C."/>
            <person name="Song M."/>
            <person name="Hilaire R.S."/>
            <person name="Shu S."/>
            <person name="Wells L."/>
            <person name="Wang X."/>
            <person name="Webber J."/>
            <person name="Heerema R.J."/>
            <person name="Klein P."/>
            <person name="Conner P."/>
            <person name="Grauke L."/>
            <person name="Grimwood J."/>
            <person name="Schmutz J."/>
            <person name="Randall J.J."/>
        </authorList>
    </citation>
    <scope>NUCLEOTIDE SEQUENCE</scope>
    <source>
        <tissue evidence="1">Leaf</tissue>
    </source>
</reference>
<proteinExistence type="predicted"/>
<gene>
    <name evidence="1" type="ORF">I3842_02G162800</name>
</gene>
<name>A0A922FSG9_CARIL</name>